<protein>
    <submittedName>
        <fullName evidence="1">Uncharacterized protein</fullName>
    </submittedName>
</protein>
<dbReference type="EMBL" id="JADGKB010000269">
    <property type="protein sequence ID" value="KAJ3250379.1"/>
    <property type="molecule type" value="Genomic_DNA"/>
</dbReference>
<sequence length="57" mass="6536">DIESEESNISNYEQIPQQEALSKHAQAIKDKISLQDERNKILRNQGFCVEVIEGDAY</sequence>
<dbReference type="Proteomes" id="UP001210925">
    <property type="component" value="Unassembled WGS sequence"/>
</dbReference>
<organism evidence="1 2">
    <name type="scientific">Boothiomyces macroporosus</name>
    <dbReference type="NCBI Taxonomy" id="261099"/>
    <lineage>
        <taxon>Eukaryota</taxon>
        <taxon>Fungi</taxon>
        <taxon>Fungi incertae sedis</taxon>
        <taxon>Chytridiomycota</taxon>
        <taxon>Chytridiomycota incertae sedis</taxon>
        <taxon>Chytridiomycetes</taxon>
        <taxon>Rhizophydiales</taxon>
        <taxon>Terramycetaceae</taxon>
        <taxon>Boothiomyces</taxon>
    </lineage>
</organism>
<proteinExistence type="predicted"/>
<evidence type="ECO:0000313" key="2">
    <source>
        <dbReference type="Proteomes" id="UP001210925"/>
    </source>
</evidence>
<accession>A0AAD5U8K9</accession>
<name>A0AAD5U8K9_9FUNG</name>
<gene>
    <name evidence="1" type="ORF">HK103_003551</name>
</gene>
<evidence type="ECO:0000313" key="1">
    <source>
        <dbReference type="EMBL" id="KAJ3250379.1"/>
    </source>
</evidence>
<dbReference type="AlphaFoldDB" id="A0AAD5U8K9"/>
<keyword evidence="2" id="KW-1185">Reference proteome</keyword>
<feature type="non-terminal residue" evidence="1">
    <location>
        <position position="1"/>
    </location>
</feature>
<reference evidence="1" key="1">
    <citation type="submission" date="2020-05" db="EMBL/GenBank/DDBJ databases">
        <title>Phylogenomic resolution of chytrid fungi.</title>
        <authorList>
            <person name="Stajich J.E."/>
            <person name="Amses K."/>
            <person name="Simmons R."/>
            <person name="Seto K."/>
            <person name="Myers J."/>
            <person name="Bonds A."/>
            <person name="Quandt C.A."/>
            <person name="Barry K."/>
            <person name="Liu P."/>
            <person name="Grigoriev I."/>
            <person name="Longcore J.E."/>
            <person name="James T.Y."/>
        </authorList>
    </citation>
    <scope>NUCLEOTIDE SEQUENCE</scope>
    <source>
        <strain evidence="1">PLAUS21</strain>
    </source>
</reference>
<comment type="caution">
    <text evidence="1">The sequence shown here is derived from an EMBL/GenBank/DDBJ whole genome shotgun (WGS) entry which is preliminary data.</text>
</comment>